<accession>A0ABQ5SE37</accession>
<sequence length="168" mass="18459">CETATRCLHQTNWFVCAHAQPGQSAGQNAGERAGQNAGERAGQNAGERAGQSAGQGASSKSGIEHLWCAQCANRHFYSVLIGRPLPILYVLFISYTHSVRQHVGGLLCVIWLEMLKRALGSGAPEGWRRRCVFGRFLMCAWPLIGVSVPYLRRCFLSARLMSLFINPL</sequence>
<dbReference type="Proteomes" id="UP001165090">
    <property type="component" value="Unassembled WGS sequence"/>
</dbReference>
<feature type="transmembrane region" description="Helical" evidence="2">
    <location>
        <begin position="132"/>
        <end position="151"/>
    </location>
</feature>
<reference evidence="3 4" key="1">
    <citation type="journal article" date="2023" name="IScience">
        <title>Expanded male sex-determining region conserved during the evolution of homothallism in the green alga Volvox.</title>
        <authorList>
            <person name="Yamamoto K."/>
            <person name="Matsuzaki R."/>
            <person name="Mahakham W."/>
            <person name="Heman W."/>
            <person name="Sekimoto H."/>
            <person name="Kawachi M."/>
            <person name="Minakuchi Y."/>
            <person name="Toyoda A."/>
            <person name="Nozaki H."/>
        </authorList>
    </citation>
    <scope>NUCLEOTIDE SEQUENCE [LARGE SCALE GENOMIC DNA]</scope>
    <source>
        <strain evidence="3 4">NIES-4468</strain>
    </source>
</reference>
<evidence type="ECO:0000256" key="1">
    <source>
        <dbReference type="SAM" id="MobiDB-lite"/>
    </source>
</evidence>
<evidence type="ECO:0000313" key="3">
    <source>
        <dbReference type="EMBL" id="GLI68192.1"/>
    </source>
</evidence>
<proteinExistence type="predicted"/>
<keyword evidence="2" id="KW-0472">Membrane</keyword>
<keyword evidence="2" id="KW-1133">Transmembrane helix</keyword>
<comment type="caution">
    <text evidence="3">The sequence shown here is derived from an EMBL/GenBank/DDBJ whole genome shotgun (WGS) entry which is preliminary data.</text>
</comment>
<feature type="compositionally biased region" description="Low complexity" evidence="1">
    <location>
        <begin position="45"/>
        <end position="57"/>
    </location>
</feature>
<gene>
    <name evidence="3" type="ORF">VaNZ11_012532</name>
</gene>
<dbReference type="EMBL" id="BSDZ01000079">
    <property type="protein sequence ID" value="GLI68192.1"/>
    <property type="molecule type" value="Genomic_DNA"/>
</dbReference>
<feature type="region of interest" description="Disordered" evidence="1">
    <location>
        <begin position="26"/>
        <end position="57"/>
    </location>
</feature>
<keyword evidence="2" id="KW-0812">Transmembrane</keyword>
<evidence type="ECO:0000313" key="4">
    <source>
        <dbReference type="Proteomes" id="UP001165090"/>
    </source>
</evidence>
<keyword evidence="4" id="KW-1185">Reference proteome</keyword>
<feature type="non-terminal residue" evidence="3">
    <location>
        <position position="1"/>
    </location>
</feature>
<protein>
    <submittedName>
        <fullName evidence="3">Uncharacterized protein</fullName>
    </submittedName>
</protein>
<feature type="non-terminal residue" evidence="3">
    <location>
        <position position="168"/>
    </location>
</feature>
<evidence type="ECO:0000256" key="2">
    <source>
        <dbReference type="SAM" id="Phobius"/>
    </source>
</evidence>
<organism evidence="3 4">
    <name type="scientific">Volvox africanus</name>
    <dbReference type="NCBI Taxonomy" id="51714"/>
    <lineage>
        <taxon>Eukaryota</taxon>
        <taxon>Viridiplantae</taxon>
        <taxon>Chlorophyta</taxon>
        <taxon>core chlorophytes</taxon>
        <taxon>Chlorophyceae</taxon>
        <taxon>CS clade</taxon>
        <taxon>Chlamydomonadales</taxon>
        <taxon>Volvocaceae</taxon>
        <taxon>Volvox</taxon>
    </lineage>
</organism>
<name>A0ABQ5SE37_9CHLO</name>